<dbReference type="Proteomes" id="UP000033590">
    <property type="component" value="Unassembled WGS sequence"/>
</dbReference>
<dbReference type="EMBL" id="JYGS01000007">
    <property type="protein sequence ID" value="KJQ71973.1"/>
    <property type="molecule type" value="Genomic_DNA"/>
</dbReference>
<dbReference type="AlphaFoldDB" id="A0A0F2DM76"/>
<evidence type="ECO:0000313" key="2">
    <source>
        <dbReference type="Proteomes" id="UP000033590"/>
    </source>
</evidence>
<dbReference type="PATRIC" id="fig|28037.215.peg.1736"/>
<evidence type="ECO:0000313" key="1">
    <source>
        <dbReference type="EMBL" id="KJQ71973.1"/>
    </source>
</evidence>
<accession>A0A0F2DM76</accession>
<organism evidence="1 2">
    <name type="scientific">Streptococcus mitis</name>
    <dbReference type="NCBI Taxonomy" id="28037"/>
    <lineage>
        <taxon>Bacteria</taxon>
        <taxon>Bacillati</taxon>
        <taxon>Bacillota</taxon>
        <taxon>Bacilli</taxon>
        <taxon>Lactobacillales</taxon>
        <taxon>Streptococcaceae</taxon>
        <taxon>Streptococcus</taxon>
        <taxon>Streptococcus mitis group</taxon>
    </lineage>
</organism>
<protein>
    <submittedName>
        <fullName evidence="1">Uncharacterized protein</fullName>
    </submittedName>
</protein>
<dbReference type="RefSeq" id="WP_045607153.1">
    <property type="nucleotide sequence ID" value="NZ_JYGS01000007.1"/>
</dbReference>
<name>A0A0F2DM76_STRMT</name>
<reference evidence="1 2" key="1">
    <citation type="submission" date="2015-02" db="EMBL/GenBank/DDBJ databases">
        <title>Evolution of amylase-binding proteins of oral streptococcal species.</title>
        <authorList>
            <person name="Haase E.M."/>
        </authorList>
    </citation>
    <scope>NUCLEOTIDE SEQUENCE [LARGE SCALE GENOMIC DNA]</scope>
    <source>
        <strain evidence="1 2">SK145</strain>
    </source>
</reference>
<comment type="caution">
    <text evidence="1">The sequence shown here is derived from an EMBL/GenBank/DDBJ whole genome shotgun (WGS) entry which is preliminary data.</text>
</comment>
<gene>
    <name evidence="1" type="ORF">TZ93_01768</name>
</gene>
<sequence length="360" mass="41255">MDNTIELKEIIENIKKEIPVLDSSSDYWLVRANSGEYYTDFNLNGYIGIGWNEITLEDIRRADNNSNVLKEILKEKLTFQDDLEPSENKYGITAGQLLRFVNNIKKNDIVVVPSEGSERFLVGKVTGPLYELDQYELEQYKSEELTHSRSDFAKRWKIHWLGWFNRSDADSALYKMIYSHATLSNINDYKPFINRALFPCYIEDEKLYISYHVTEEKDIQGVYLGQFVYQYSLLTRLLFPETRVDSKINVQSEGIIELITHTVNYGLIISMILGGAIVLTSGGKLKVMGLELEVPGLINTYQDYQKNKLDRIKQAKELADELGVPISELGIRIPRKLTAAIENKSVVQQATSNPPGNFEE</sequence>
<proteinExistence type="predicted"/>